<comment type="caution">
    <text evidence="1">The sequence shown here is derived from an EMBL/GenBank/DDBJ whole genome shotgun (WGS) entry which is preliminary data.</text>
</comment>
<dbReference type="EMBL" id="BLBS01000113">
    <property type="protein sequence ID" value="GET93908.1"/>
    <property type="molecule type" value="Genomic_DNA"/>
</dbReference>
<protein>
    <submittedName>
        <fullName evidence="1">Dehydrogenase/oxidoreductase-like protein</fullName>
    </submittedName>
</protein>
<proteinExistence type="predicted"/>
<sequence length="86" mass="9376">MEALTFYDSRLSFLCASLLCERFPSNTGVNTMHVGTCDTRVDARLMALTHQHPENLAKVLRVGGLQPAHEIAKPGCALHLTCAPRA</sequence>
<gene>
    <name evidence="1" type="ORF">LtaPh_2726900</name>
    <name evidence="2" type="ORF">LtaPh_9909201</name>
</gene>
<dbReference type="Proteomes" id="UP000419144">
    <property type="component" value="Unassembled WGS sequence"/>
</dbReference>
<keyword evidence="3" id="KW-1185">Reference proteome</keyword>
<accession>A0A640KLM2</accession>
<organism evidence="1 3">
    <name type="scientific">Leishmania tarentolae</name>
    <name type="common">Sauroleishmania tarentolae</name>
    <dbReference type="NCBI Taxonomy" id="5689"/>
    <lineage>
        <taxon>Eukaryota</taxon>
        <taxon>Discoba</taxon>
        <taxon>Euglenozoa</taxon>
        <taxon>Kinetoplastea</taxon>
        <taxon>Metakinetoplastina</taxon>
        <taxon>Trypanosomatida</taxon>
        <taxon>Trypanosomatidae</taxon>
        <taxon>Leishmaniinae</taxon>
        <taxon>Leishmania</taxon>
        <taxon>lizard Leishmania</taxon>
    </lineage>
</organism>
<evidence type="ECO:0000313" key="1">
    <source>
        <dbReference type="EMBL" id="GET89914.1"/>
    </source>
</evidence>
<dbReference type="VEuPathDB" id="TriTrypDB:LtaPh_2726900"/>
<evidence type="ECO:0000313" key="2">
    <source>
        <dbReference type="EMBL" id="GET93908.1"/>
    </source>
</evidence>
<dbReference type="AlphaFoldDB" id="A0A640KLM2"/>
<reference evidence="1 3" key="1">
    <citation type="submission" date="2019-11" db="EMBL/GenBank/DDBJ databases">
        <title>Leishmania tarentolae CDS.</title>
        <authorList>
            <person name="Goto Y."/>
            <person name="Yamagishi J."/>
        </authorList>
    </citation>
    <scope>NUCLEOTIDE SEQUENCE [LARGE SCALE GENOMIC DNA]</scope>
    <source>
        <strain evidence="1 3">Parrot Tar II</strain>
    </source>
</reference>
<dbReference type="VEuPathDB" id="TriTrypDB:LtaPh_9909201"/>
<name>A0A640KLM2_LEITA</name>
<dbReference type="EMBL" id="BLBS01000038">
    <property type="protein sequence ID" value="GET89914.1"/>
    <property type="molecule type" value="Genomic_DNA"/>
</dbReference>
<evidence type="ECO:0000313" key="3">
    <source>
        <dbReference type="Proteomes" id="UP000419144"/>
    </source>
</evidence>